<dbReference type="GO" id="GO:0016757">
    <property type="term" value="F:glycosyltransferase activity"/>
    <property type="evidence" value="ECO:0007669"/>
    <property type="project" value="UniProtKB-KW"/>
</dbReference>
<proteinExistence type="predicted"/>
<evidence type="ECO:0000313" key="3">
    <source>
        <dbReference type="Proteomes" id="UP001460072"/>
    </source>
</evidence>
<evidence type="ECO:0000259" key="1">
    <source>
        <dbReference type="Pfam" id="PF00534"/>
    </source>
</evidence>
<dbReference type="EMBL" id="JBCGDO010000004">
    <property type="protein sequence ID" value="MEM0541968.1"/>
    <property type="molecule type" value="Genomic_DNA"/>
</dbReference>
<dbReference type="RefSeq" id="WP_342695189.1">
    <property type="nucleotide sequence ID" value="NZ_JBCGDO010000004.1"/>
</dbReference>
<dbReference type="PANTHER" id="PTHR12526">
    <property type="entry name" value="GLYCOSYLTRANSFERASE"/>
    <property type="match status" value="1"/>
</dbReference>
<dbReference type="Proteomes" id="UP001460072">
    <property type="component" value="Unassembled WGS sequence"/>
</dbReference>
<dbReference type="EC" id="2.4.-.-" evidence="2"/>
<dbReference type="Pfam" id="PF00534">
    <property type="entry name" value="Glycos_transf_1"/>
    <property type="match status" value="1"/>
</dbReference>
<reference evidence="2 3" key="1">
    <citation type="submission" date="2024-03" db="EMBL/GenBank/DDBJ databases">
        <title>Two novel species of the genus Flavobacterium exhibiting potentially degradation of complex polysaccharides.</title>
        <authorList>
            <person name="Lian X."/>
        </authorList>
    </citation>
    <scope>NUCLEOTIDE SEQUENCE [LARGE SCALE GENOMIC DNA]</scope>
    <source>
        <strain evidence="3">j3</strain>
    </source>
</reference>
<dbReference type="CDD" id="cd03801">
    <property type="entry name" value="GT4_PimA-like"/>
    <property type="match status" value="1"/>
</dbReference>
<organism evidence="2 3">
    <name type="scientific">Flavobacterium aureirubrum</name>
    <dbReference type="NCBI Taxonomy" id="3133147"/>
    <lineage>
        <taxon>Bacteria</taxon>
        <taxon>Pseudomonadati</taxon>
        <taxon>Bacteroidota</taxon>
        <taxon>Flavobacteriia</taxon>
        <taxon>Flavobacteriales</taxon>
        <taxon>Flavobacteriaceae</taxon>
        <taxon>Flavobacterium</taxon>
    </lineage>
</organism>
<accession>A0ABU9N7P1</accession>
<gene>
    <name evidence="2" type="ORF">WFZ85_05040</name>
</gene>
<dbReference type="Gene3D" id="3.40.50.2000">
    <property type="entry name" value="Glycogen Phosphorylase B"/>
    <property type="match status" value="2"/>
</dbReference>
<comment type="caution">
    <text evidence="2">The sequence shown here is derived from an EMBL/GenBank/DDBJ whole genome shotgun (WGS) entry which is preliminary data.</text>
</comment>
<dbReference type="SUPFAM" id="SSF53756">
    <property type="entry name" value="UDP-Glycosyltransferase/glycogen phosphorylase"/>
    <property type="match status" value="1"/>
</dbReference>
<sequence>MDSKPKKIAVICDYRLMPERIGGMDYFFWMFNQKCYENNIQVDWFFPNATRHNGYEEFVLFSAENNNLEHFFYEYCRANKPVYTHVITHFLEICIPIFKKIKQVTQAKIIVIDHNPRPLGGYPLNIKIKKYLKGLLYSKYIDLFVGVSDYSKNELIKDFGQQLKTKAVTIFNGLEIKKFKRKEDFELKYKFMVASHLRLEKGIQDLIQAVQELVKDKKLVFSIDIYGSGYYQAELEKMIQDYSLENYFNFKGSVTNLHEIYCQYDYLIHPSQGETFCYSVVEGLLCNLPVITNNQGNVLGFIKDTENGFLYKDGQIQQLKEILVRIVNKEIKIENGLIKRPEVAQLSLETMVNNHFNLLS</sequence>
<keyword evidence="2" id="KW-0328">Glycosyltransferase</keyword>
<keyword evidence="3" id="KW-1185">Reference proteome</keyword>
<dbReference type="InterPro" id="IPR001296">
    <property type="entry name" value="Glyco_trans_1"/>
</dbReference>
<keyword evidence="2" id="KW-0808">Transferase</keyword>
<protein>
    <submittedName>
        <fullName evidence="2">Glycosyltransferase family 4 protein</fullName>
        <ecNumber evidence="2">2.4.-.-</ecNumber>
    </submittedName>
</protein>
<name>A0ABU9N7P1_9FLAO</name>
<feature type="domain" description="Glycosyl transferase family 1" evidence="1">
    <location>
        <begin position="178"/>
        <end position="330"/>
    </location>
</feature>
<evidence type="ECO:0000313" key="2">
    <source>
        <dbReference type="EMBL" id="MEM0541968.1"/>
    </source>
</evidence>